<evidence type="ECO:0000313" key="1">
    <source>
        <dbReference type="EMBL" id="MBX59819.1"/>
    </source>
</evidence>
<proteinExistence type="predicted"/>
<protein>
    <submittedName>
        <fullName evidence="1">Uncharacterized protein</fullName>
    </submittedName>
</protein>
<accession>A0A2P2PYT4</accession>
<reference evidence="1" key="1">
    <citation type="submission" date="2018-02" db="EMBL/GenBank/DDBJ databases">
        <title>Rhizophora mucronata_Transcriptome.</title>
        <authorList>
            <person name="Meera S.P."/>
            <person name="Sreeshan A."/>
            <person name="Augustine A."/>
        </authorList>
    </citation>
    <scope>NUCLEOTIDE SEQUENCE</scope>
    <source>
        <tissue evidence="1">Leaf</tissue>
    </source>
</reference>
<name>A0A2P2PYT4_RHIMU</name>
<dbReference type="AlphaFoldDB" id="A0A2P2PYT4"/>
<dbReference type="EMBL" id="GGEC01079335">
    <property type="protein sequence ID" value="MBX59819.1"/>
    <property type="molecule type" value="Transcribed_RNA"/>
</dbReference>
<organism evidence="1">
    <name type="scientific">Rhizophora mucronata</name>
    <name type="common">Asiatic mangrove</name>
    <dbReference type="NCBI Taxonomy" id="61149"/>
    <lineage>
        <taxon>Eukaryota</taxon>
        <taxon>Viridiplantae</taxon>
        <taxon>Streptophyta</taxon>
        <taxon>Embryophyta</taxon>
        <taxon>Tracheophyta</taxon>
        <taxon>Spermatophyta</taxon>
        <taxon>Magnoliopsida</taxon>
        <taxon>eudicotyledons</taxon>
        <taxon>Gunneridae</taxon>
        <taxon>Pentapetalae</taxon>
        <taxon>rosids</taxon>
        <taxon>fabids</taxon>
        <taxon>Malpighiales</taxon>
        <taxon>Rhizophoraceae</taxon>
        <taxon>Rhizophora</taxon>
    </lineage>
</organism>
<sequence>MEFARKISYLLIQKNTIECKVIET</sequence>